<evidence type="ECO:0000256" key="5">
    <source>
        <dbReference type="ARBA" id="ARBA00023054"/>
    </source>
</evidence>
<dbReference type="Gene3D" id="6.10.250.1080">
    <property type="match status" value="1"/>
</dbReference>
<comment type="subcellular location">
    <subcellularLocation>
        <location evidence="1">Cytoplasm</location>
        <location evidence="1">Cytoskeleton</location>
    </subcellularLocation>
</comment>
<dbReference type="GO" id="GO:0008017">
    <property type="term" value="F:microtubule binding"/>
    <property type="evidence" value="ECO:0007669"/>
    <property type="project" value="InterPro"/>
</dbReference>
<feature type="region of interest" description="Disordered" evidence="8">
    <location>
        <begin position="211"/>
        <end position="253"/>
    </location>
</feature>
<organism evidence="10 11">
    <name type="scientific">Blyttiomyces helicus</name>
    <dbReference type="NCBI Taxonomy" id="388810"/>
    <lineage>
        <taxon>Eukaryota</taxon>
        <taxon>Fungi</taxon>
        <taxon>Fungi incertae sedis</taxon>
        <taxon>Chytridiomycota</taxon>
        <taxon>Chytridiomycota incertae sedis</taxon>
        <taxon>Chytridiomycetes</taxon>
        <taxon>Chytridiomycetes incertae sedis</taxon>
        <taxon>Blyttiomyces</taxon>
    </lineage>
</organism>
<evidence type="ECO:0000256" key="8">
    <source>
        <dbReference type="SAM" id="MobiDB-lite"/>
    </source>
</evidence>
<dbReference type="GO" id="GO:0005871">
    <property type="term" value="C:kinesin complex"/>
    <property type="evidence" value="ECO:0007669"/>
    <property type="project" value="TreeGrafter"/>
</dbReference>
<evidence type="ECO:0000256" key="1">
    <source>
        <dbReference type="ARBA" id="ARBA00004245"/>
    </source>
</evidence>
<feature type="domain" description="NUDE" evidence="9">
    <location>
        <begin position="166"/>
        <end position="251"/>
    </location>
</feature>
<dbReference type="AlphaFoldDB" id="A0A4P9WCT8"/>
<dbReference type="GO" id="GO:0051642">
    <property type="term" value="P:centrosome localization"/>
    <property type="evidence" value="ECO:0007669"/>
    <property type="project" value="TreeGrafter"/>
</dbReference>
<dbReference type="GO" id="GO:0000132">
    <property type="term" value="P:establishment of mitotic spindle orientation"/>
    <property type="evidence" value="ECO:0007669"/>
    <property type="project" value="TreeGrafter"/>
</dbReference>
<dbReference type="InterPro" id="IPR033494">
    <property type="entry name" value="NUDE"/>
</dbReference>
<dbReference type="GO" id="GO:0007059">
    <property type="term" value="P:chromosome segregation"/>
    <property type="evidence" value="ECO:0007669"/>
    <property type="project" value="TreeGrafter"/>
</dbReference>
<evidence type="ECO:0000256" key="4">
    <source>
        <dbReference type="ARBA" id="ARBA00022701"/>
    </source>
</evidence>
<keyword evidence="5 7" id="KW-0175">Coiled coil</keyword>
<accession>A0A4P9WCT8</accession>
<sequence length="322" mass="36019">MPDDLEHYRALSVQLAEDLETARREFDELQTDSRDVEDELEKSVAELTRANARLKAELDDLKVRACVYGLESRSARGVVATGWVAKTRRPVLCPPILASFRSHFSSPSRPQLKHLTLQTESNNSIIVLHDEIHQLRLSQSVQKERIRELEIVNNSLEQTCRVQTVSFEDSEMRYSKLLERTALLEQEIVGKIQVEEEAQRLRDDLRDMSSEVSVLRNSRNPVNEARWSPTQSRRPSATPSSISADTSEARDALPGQAWEPAASAMRESAMVNLQELLARAKALEGRITHAREKFVAPLLTGPVGGSGRVRARSMSLSGSGAL</sequence>
<evidence type="ECO:0000259" key="9">
    <source>
        <dbReference type="Pfam" id="PF04880"/>
    </source>
</evidence>
<evidence type="ECO:0000256" key="7">
    <source>
        <dbReference type="SAM" id="Coils"/>
    </source>
</evidence>
<protein>
    <recommendedName>
        <fullName evidence="9">NUDE domain-containing protein</fullName>
    </recommendedName>
</protein>
<dbReference type="EMBL" id="KZ996064">
    <property type="protein sequence ID" value="RKO89485.1"/>
    <property type="molecule type" value="Genomic_DNA"/>
</dbReference>
<feature type="compositionally biased region" description="Polar residues" evidence="8">
    <location>
        <begin position="211"/>
        <end position="221"/>
    </location>
</feature>
<dbReference type="GO" id="GO:0007020">
    <property type="term" value="P:microtubule nucleation"/>
    <property type="evidence" value="ECO:0007669"/>
    <property type="project" value="TreeGrafter"/>
</dbReference>
<feature type="compositionally biased region" description="Polar residues" evidence="8">
    <location>
        <begin position="228"/>
        <end position="246"/>
    </location>
</feature>
<dbReference type="Proteomes" id="UP000269721">
    <property type="component" value="Unassembled WGS sequence"/>
</dbReference>
<keyword evidence="4" id="KW-0493">Microtubule</keyword>
<evidence type="ECO:0000256" key="6">
    <source>
        <dbReference type="ARBA" id="ARBA00023212"/>
    </source>
</evidence>
<evidence type="ECO:0000256" key="3">
    <source>
        <dbReference type="ARBA" id="ARBA00022490"/>
    </source>
</evidence>
<keyword evidence="3" id="KW-0963">Cytoplasm</keyword>
<evidence type="ECO:0000256" key="2">
    <source>
        <dbReference type="ARBA" id="ARBA00007429"/>
    </source>
</evidence>
<feature type="coiled-coil region" evidence="7">
    <location>
        <begin position="266"/>
        <end position="293"/>
    </location>
</feature>
<gene>
    <name evidence="10" type="ORF">BDK51DRAFT_49901</name>
</gene>
<dbReference type="GO" id="GO:0000776">
    <property type="term" value="C:kinetochore"/>
    <property type="evidence" value="ECO:0007669"/>
    <property type="project" value="TreeGrafter"/>
</dbReference>
<dbReference type="PANTHER" id="PTHR10921:SF1">
    <property type="entry name" value="NUCLEAR DISTRIBUTION PROTEIN NUDE HOMOLOG"/>
    <property type="match status" value="1"/>
</dbReference>
<evidence type="ECO:0000313" key="10">
    <source>
        <dbReference type="EMBL" id="RKO89485.1"/>
    </source>
</evidence>
<comment type="similarity">
    <text evidence="2">Belongs to the nudE family.</text>
</comment>
<dbReference type="GO" id="GO:0005874">
    <property type="term" value="C:microtubule"/>
    <property type="evidence" value="ECO:0007669"/>
    <property type="project" value="UniProtKB-KW"/>
</dbReference>
<keyword evidence="6" id="KW-0206">Cytoskeleton</keyword>
<feature type="coiled-coil region" evidence="7">
    <location>
        <begin position="5"/>
        <end position="64"/>
    </location>
</feature>
<proteinExistence type="inferred from homology"/>
<reference evidence="11" key="1">
    <citation type="journal article" date="2018" name="Nat. Microbiol.">
        <title>Leveraging single-cell genomics to expand the fungal tree of life.</title>
        <authorList>
            <person name="Ahrendt S.R."/>
            <person name="Quandt C.A."/>
            <person name="Ciobanu D."/>
            <person name="Clum A."/>
            <person name="Salamov A."/>
            <person name="Andreopoulos B."/>
            <person name="Cheng J.F."/>
            <person name="Woyke T."/>
            <person name="Pelin A."/>
            <person name="Henrissat B."/>
            <person name="Reynolds N.K."/>
            <person name="Benny G.L."/>
            <person name="Smith M.E."/>
            <person name="James T.Y."/>
            <person name="Grigoriev I.V."/>
        </authorList>
    </citation>
    <scope>NUCLEOTIDE SEQUENCE [LARGE SCALE GENOMIC DNA]</scope>
</reference>
<name>A0A4P9WCT8_9FUNG</name>
<dbReference type="PANTHER" id="PTHR10921">
    <property type="entry name" value="NUCLEAR DISTRIBUTION PROTEIN NUDE HOMOLOG 1"/>
    <property type="match status" value="1"/>
</dbReference>
<keyword evidence="11" id="KW-1185">Reference proteome</keyword>
<dbReference type="GO" id="GO:0047496">
    <property type="term" value="P:vesicle transport along microtubule"/>
    <property type="evidence" value="ECO:0007669"/>
    <property type="project" value="TreeGrafter"/>
</dbReference>
<dbReference type="OrthoDB" id="5877028at2759"/>
<evidence type="ECO:0000313" key="11">
    <source>
        <dbReference type="Proteomes" id="UP000269721"/>
    </source>
</evidence>
<dbReference type="Pfam" id="PF04880">
    <property type="entry name" value="NUDE_C"/>
    <property type="match status" value="1"/>
</dbReference>
<dbReference type="InterPro" id="IPR006964">
    <property type="entry name" value="NUDE_dom"/>
</dbReference>